<organism evidence="1">
    <name type="scientific">Pararge aegeria</name>
    <name type="common">speckled wood butterfly</name>
    <dbReference type="NCBI Taxonomy" id="116150"/>
    <lineage>
        <taxon>Eukaryota</taxon>
        <taxon>Metazoa</taxon>
        <taxon>Ecdysozoa</taxon>
        <taxon>Arthropoda</taxon>
        <taxon>Hexapoda</taxon>
        <taxon>Insecta</taxon>
        <taxon>Pterygota</taxon>
        <taxon>Neoptera</taxon>
        <taxon>Endopterygota</taxon>
        <taxon>Lepidoptera</taxon>
        <taxon>Glossata</taxon>
        <taxon>Ditrysia</taxon>
        <taxon>Papilionoidea</taxon>
        <taxon>Nymphalidae</taxon>
        <taxon>Satyrinae</taxon>
        <taxon>Satyrini</taxon>
        <taxon>Parargina</taxon>
        <taxon>Pararge</taxon>
    </lineage>
</organism>
<proteinExistence type="predicted"/>
<dbReference type="EMBL" id="GAIX01012840">
    <property type="protein sequence ID" value="JAA79720.1"/>
    <property type="molecule type" value="Transcribed_RNA"/>
</dbReference>
<evidence type="ECO:0000313" key="1">
    <source>
        <dbReference type="EMBL" id="JAA79720.1"/>
    </source>
</evidence>
<protein>
    <submittedName>
        <fullName evidence="1">Uncharacterized protein</fullName>
    </submittedName>
</protein>
<dbReference type="AlphaFoldDB" id="S4P0Q4"/>
<reference evidence="1" key="2">
    <citation type="submission" date="2013-05" db="EMBL/GenBank/DDBJ databases">
        <authorList>
            <person name="Carter J.-M."/>
            <person name="Baker S.C."/>
            <person name="Pink R."/>
            <person name="Carter D.R.F."/>
            <person name="Collins A."/>
            <person name="Tomlin J."/>
            <person name="Gibbs M."/>
            <person name="Breuker C.J."/>
        </authorList>
    </citation>
    <scope>NUCLEOTIDE SEQUENCE</scope>
    <source>
        <tissue evidence="1">Ovary</tissue>
    </source>
</reference>
<sequence length="85" mass="9381">MMASLSLTRACDAQTIECRFPPSILDNIAFFVLGALKTLATLRILHSSYSKIPRSFGIHPGARNVGNCFTPLVEQSSIKPYYSDM</sequence>
<name>S4P0Q4_9NEOP</name>
<reference evidence="1" key="1">
    <citation type="journal article" date="2013" name="BMC Genomics">
        <title>Unscrambling butterfly oogenesis.</title>
        <authorList>
            <person name="Carter J.M."/>
            <person name="Baker S.C."/>
            <person name="Pink R."/>
            <person name="Carter D.R."/>
            <person name="Collins A."/>
            <person name="Tomlin J."/>
            <person name="Gibbs M."/>
            <person name="Breuker C.J."/>
        </authorList>
    </citation>
    <scope>NUCLEOTIDE SEQUENCE</scope>
    <source>
        <tissue evidence="1">Ovary</tissue>
    </source>
</reference>
<accession>S4P0Q4</accession>